<dbReference type="InterPro" id="IPR016181">
    <property type="entry name" value="Acyl_CoA_acyltransferase"/>
</dbReference>
<gene>
    <name evidence="2" type="ORF">PBT88_15330</name>
</gene>
<dbReference type="Proteomes" id="UP001210865">
    <property type="component" value="Chromosome"/>
</dbReference>
<dbReference type="RefSeq" id="WP_270076189.1">
    <property type="nucleotide sequence ID" value="NZ_CP115174.1"/>
</dbReference>
<keyword evidence="3" id="KW-1185">Reference proteome</keyword>
<evidence type="ECO:0000313" key="2">
    <source>
        <dbReference type="EMBL" id="WBO21540.1"/>
    </source>
</evidence>
<dbReference type="Pfam" id="PF14542">
    <property type="entry name" value="Acetyltransf_CG"/>
    <property type="match status" value="1"/>
</dbReference>
<feature type="domain" description="N-acetyltransferase" evidence="1">
    <location>
        <begin position="6"/>
        <end position="91"/>
    </location>
</feature>
<dbReference type="PANTHER" id="PTHR31435:SF10">
    <property type="entry name" value="BSR4717 PROTEIN"/>
    <property type="match status" value="1"/>
</dbReference>
<dbReference type="Gene3D" id="3.40.630.30">
    <property type="match status" value="1"/>
</dbReference>
<evidence type="ECO:0000259" key="1">
    <source>
        <dbReference type="PROSITE" id="PS51729"/>
    </source>
</evidence>
<sequence>MTETVTNDPHKHRYELEVGGELAIAAYEKRGDTVVFIHTEVPRALEGKGVGSRLIAGALDDVRREGLHVVAQCSFVAAYLRHHPEQQDLVA</sequence>
<organism evidence="2 3">
    <name type="scientific">Sphingomonas abietis</name>
    <dbReference type="NCBI Taxonomy" id="3012344"/>
    <lineage>
        <taxon>Bacteria</taxon>
        <taxon>Pseudomonadati</taxon>
        <taxon>Pseudomonadota</taxon>
        <taxon>Alphaproteobacteria</taxon>
        <taxon>Sphingomonadales</taxon>
        <taxon>Sphingomonadaceae</taxon>
        <taxon>Sphingomonas</taxon>
    </lineage>
</organism>
<evidence type="ECO:0000313" key="3">
    <source>
        <dbReference type="Proteomes" id="UP001210865"/>
    </source>
</evidence>
<dbReference type="SUPFAM" id="SSF55729">
    <property type="entry name" value="Acyl-CoA N-acyltransferases (Nat)"/>
    <property type="match status" value="1"/>
</dbReference>
<dbReference type="InterPro" id="IPR045057">
    <property type="entry name" value="Gcn5-rel_NAT"/>
</dbReference>
<accession>A0ABY7NL57</accession>
<protein>
    <submittedName>
        <fullName evidence="2">GNAT family N-acetyltransferase</fullName>
    </submittedName>
</protein>
<dbReference type="InterPro" id="IPR031165">
    <property type="entry name" value="GNAT_YJDJ"/>
</dbReference>
<dbReference type="PANTHER" id="PTHR31435">
    <property type="entry name" value="PROTEIN NATD1"/>
    <property type="match status" value="1"/>
</dbReference>
<name>A0ABY7NL57_9SPHN</name>
<dbReference type="EMBL" id="CP115174">
    <property type="protein sequence ID" value="WBO21540.1"/>
    <property type="molecule type" value="Genomic_DNA"/>
</dbReference>
<dbReference type="PROSITE" id="PS51729">
    <property type="entry name" value="GNAT_YJDJ"/>
    <property type="match status" value="1"/>
</dbReference>
<proteinExistence type="predicted"/>
<reference evidence="2 3" key="1">
    <citation type="submission" date="2022-12" db="EMBL/GenBank/DDBJ databases">
        <title>Sphingomonas abieness sp. nov., an endophytic bacterium isolated from Abies koreana.</title>
        <authorList>
            <person name="Jiang L."/>
            <person name="Lee J."/>
        </authorList>
    </citation>
    <scope>NUCLEOTIDE SEQUENCE [LARGE SCALE GENOMIC DNA]</scope>
    <source>
        <strain evidence="3">PAMB 00755</strain>
    </source>
</reference>